<dbReference type="RefSeq" id="XP_024333557.1">
    <property type="nucleotide sequence ID" value="XM_024487385.1"/>
</dbReference>
<sequence>MIIATIAPALEAVELYNVKFNGTLDHPSAFRGEPNPELDAAWDRIAVDPRPFRVTSEILEKIGQPERPSSVRFSDEDGGGFMATIEVSHQIHCLNMLRKHTHLDYYESTDISVADGPELYRMHLDHCIEMLRQLILCTADTGVITYDWVQGYSRPYPNFNTLHTCRNVDRVLEWNDQHGLHEPLSRLVRLDHEVDLDIAP</sequence>
<accession>A0A1X6ML26</accession>
<comment type="similarity">
    <text evidence="2">Belongs to the ustYa family.</text>
</comment>
<evidence type="ECO:0000256" key="1">
    <source>
        <dbReference type="ARBA" id="ARBA00004685"/>
    </source>
</evidence>
<comment type="pathway">
    <text evidence="1">Mycotoxin biosynthesis.</text>
</comment>
<dbReference type="AlphaFoldDB" id="A0A1X6ML26"/>
<organism evidence="3 4">
    <name type="scientific">Postia placenta MAD-698-R-SB12</name>
    <dbReference type="NCBI Taxonomy" id="670580"/>
    <lineage>
        <taxon>Eukaryota</taxon>
        <taxon>Fungi</taxon>
        <taxon>Dikarya</taxon>
        <taxon>Basidiomycota</taxon>
        <taxon>Agaricomycotina</taxon>
        <taxon>Agaricomycetes</taxon>
        <taxon>Polyporales</taxon>
        <taxon>Adustoporiaceae</taxon>
        <taxon>Rhodonia</taxon>
    </lineage>
</organism>
<dbReference type="Proteomes" id="UP000194127">
    <property type="component" value="Unassembled WGS sequence"/>
</dbReference>
<name>A0A1X6ML26_9APHY</name>
<dbReference type="PANTHER" id="PTHR33365:SF4">
    <property type="entry name" value="CYCLOCHLOROTINE BIOSYNTHESIS PROTEIN O"/>
    <property type="match status" value="1"/>
</dbReference>
<evidence type="ECO:0000256" key="2">
    <source>
        <dbReference type="ARBA" id="ARBA00035112"/>
    </source>
</evidence>
<dbReference type="GO" id="GO:0043386">
    <property type="term" value="P:mycotoxin biosynthetic process"/>
    <property type="evidence" value="ECO:0007669"/>
    <property type="project" value="InterPro"/>
</dbReference>
<proteinExistence type="inferred from homology"/>
<dbReference type="Pfam" id="PF11807">
    <property type="entry name" value="UstYa"/>
    <property type="match status" value="1"/>
</dbReference>
<dbReference type="EMBL" id="KZ110611">
    <property type="protein sequence ID" value="OSX56763.1"/>
    <property type="molecule type" value="Genomic_DNA"/>
</dbReference>
<dbReference type="GeneID" id="36332334"/>
<protein>
    <recommendedName>
        <fullName evidence="5">Tat pathway signal sequence</fullName>
    </recommendedName>
</protein>
<evidence type="ECO:0008006" key="5">
    <source>
        <dbReference type="Google" id="ProtNLM"/>
    </source>
</evidence>
<keyword evidence="4" id="KW-1185">Reference proteome</keyword>
<dbReference type="STRING" id="670580.A0A1X6ML26"/>
<reference evidence="3 4" key="1">
    <citation type="submission" date="2017-04" db="EMBL/GenBank/DDBJ databases">
        <title>Genome Sequence of the Model Brown-Rot Fungus Postia placenta SB12.</title>
        <authorList>
            <consortium name="DOE Joint Genome Institute"/>
            <person name="Gaskell J."/>
            <person name="Kersten P."/>
            <person name="Larrondo L.F."/>
            <person name="Canessa P."/>
            <person name="Martinez D."/>
            <person name="Hibbett D."/>
            <person name="Schmoll M."/>
            <person name="Kubicek C.P."/>
            <person name="Martinez A.T."/>
            <person name="Yadav J."/>
            <person name="Master E."/>
            <person name="Magnuson J.K."/>
            <person name="James T."/>
            <person name="Yaver D."/>
            <person name="Berka R."/>
            <person name="Labutti K."/>
            <person name="Lipzen A."/>
            <person name="Aerts A."/>
            <person name="Barry K."/>
            <person name="Henrissat B."/>
            <person name="Blanchette R."/>
            <person name="Grigoriev I."/>
            <person name="Cullen D."/>
        </authorList>
    </citation>
    <scope>NUCLEOTIDE SEQUENCE [LARGE SCALE GENOMIC DNA]</scope>
    <source>
        <strain evidence="3 4">MAD-698-R-SB12</strain>
    </source>
</reference>
<dbReference type="InterPro" id="IPR021765">
    <property type="entry name" value="UstYa-like"/>
</dbReference>
<evidence type="ECO:0000313" key="4">
    <source>
        <dbReference type="Proteomes" id="UP000194127"/>
    </source>
</evidence>
<gene>
    <name evidence="3" type="ORF">POSPLADRAFT_1158986</name>
</gene>
<dbReference type="OrthoDB" id="2767875at2759"/>
<evidence type="ECO:0000313" key="3">
    <source>
        <dbReference type="EMBL" id="OSX56763.1"/>
    </source>
</evidence>
<dbReference type="PANTHER" id="PTHR33365">
    <property type="entry name" value="YALI0B05434P"/>
    <property type="match status" value="1"/>
</dbReference>